<keyword evidence="2" id="KW-1185">Reference proteome</keyword>
<accession>A0AAI9T6J5</accession>
<protein>
    <submittedName>
        <fullName evidence="1">Uncharacterized protein</fullName>
    </submittedName>
</protein>
<dbReference type="Proteomes" id="UP001227192">
    <property type="component" value="Unassembled WGS sequence"/>
</dbReference>
<dbReference type="EMBL" id="LACB01000734">
    <property type="protein sequence ID" value="KAJ9481592.1"/>
    <property type="molecule type" value="Genomic_DNA"/>
</dbReference>
<name>A0AAI9T6J5_PENTH</name>
<comment type="caution">
    <text evidence="1">The sequence shown here is derived from an EMBL/GenBank/DDBJ whole genome shotgun (WGS) entry which is preliminary data.</text>
</comment>
<dbReference type="AlphaFoldDB" id="A0AAI9T6J5"/>
<organism evidence="1 2">
    <name type="scientific">Penicillium thymicola</name>
    <dbReference type="NCBI Taxonomy" id="293382"/>
    <lineage>
        <taxon>Eukaryota</taxon>
        <taxon>Fungi</taxon>
        <taxon>Dikarya</taxon>
        <taxon>Ascomycota</taxon>
        <taxon>Pezizomycotina</taxon>
        <taxon>Eurotiomycetes</taxon>
        <taxon>Eurotiomycetidae</taxon>
        <taxon>Eurotiales</taxon>
        <taxon>Aspergillaceae</taxon>
        <taxon>Penicillium</taxon>
    </lineage>
</organism>
<evidence type="ECO:0000313" key="2">
    <source>
        <dbReference type="Proteomes" id="UP001227192"/>
    </source>
</evidence>
<gene>
    <name evidence="1" type="ORF">VN97_g11879</name>
</gene>
<reference evidence="1" key="1">
    <citation type="submission" date="2015-06" db="EMBL/GenBank/DDBJ databases">
        <authorList>
            <person name="Nguyen H."/>
        </authorList>
    </citation>
    <scope>NUCLEOTIDE SEQUENCE</scope>
    <source>
        <strain evidence="1">DAOM 180753</strain>
    </source>
</reference>
<evidence type="ECO:0000313" key="1">
    <source>
        <dbReference type="EMBL" id="KAJ9481592.1"/>
    </source>
</evidence>
<reference evidence="1" key="2">
    <citation type="journal article" date="2016" name="Fungal Biol.">
        <title>Ochratoxin A production by Penicillium thymicola.</title>
        <authorList>
            <person name="Nguyen H.D.T."/>
            <person name="McMullin D.R."/>
            <person name="Ponomareva E."/>
            <person name="Riley R."/>
            <person name="Pomraning K.R."/>
            <person name="Baker S.E."/>
            <person name="Seifert K.A."/>
        </authorList>
    </citation>
    <scope>NUCLEOTIDE SEQUENCE</scope>
    <source>
        <strain evidence="1">DAOM 180753</strain>
    </source>
</reference>
<sequence>MLLFINVMSLQTVSLRFARVLICSPNINYPDQIPLFYLASETITFLGSYSIPASMAWFLGTLLAAPRRNVHGPRGPIAPGVDCIAPGNEKWYPGSVGYYFWEQSIACLGVWNLGVTDRGCLGCTTTPAGQKGTMFGQRPNTQATIRPCQLP</sequence>
<proteinExistence type="predicted"/>